<evidence type="ECO:0000256" key="1">
    <source>
        <dbReference type="SAM" id="MobiDB-lite"/>
    </source>
</evidence>
<dbReference type="KEGG" id="gms:SOIL9_65880"/>
<dbReference type="RefSeq" id="WP_162666168.1">
    <property type="nucleotide sequence ID" value="NZ_LR593886.1"/>
</dbReference>
<sequence>MFRPLTRSHRRAPRRGTVVVITIFALITILMVLGLAFMMYAVKEKAVAQAHKDGANVAGTGAPDPTDTINRFLSTLIYDENDDGDSLNNALRGHSIARSMYGGRRDASSPWAGSTVPWAGVGTFHEDALGYPSSPTAGSNYPLIGALTAGTTRDRARFVNHTVMTVNDRALVIDPEWTGNRFADNATPPVLTPFNTSLTLPGRNYVGKHAGYTYPDLKNFFLGARDPATGEVLVSSFHREWLFGTLAPSNPNWSTATGRLFTLRPTPFNHPNFPRVPPNPDGTYTGDVQNLSGAVGVQKNDSLWMHIGLRPRTLADGRLVQPLVAPLILPLDGLFDLSTHGNQFGTGNAHVSYGGYAPWEINPIYGLTNDAERQALLQYRSPSYPTAFDRYTSGRSLPRYSSVIWPSPASLATPINFTLPTGGSLTGLPSSADPAATPAFGNFRNDNAAVLHPAGYNPNEFAVMSDTVSNSPIFPYTDIKRLSLRYAFTPDWYSLAFVSKPSNSRPTFYGTPGTYPYITNPGATTAHSYRLDPAHRSRLLFNTRSSSLDRPALAPTFSRDEANSLQILAGSTKPAGLFTAPTAYPNPGALGAVTDFAAANQWVSAYAALGSVNLNRPLADYRNNLTQSLSSGNVANANQANLDRQQFAKDIFARLIVALGAAASVDASGNITILATVGTTRYDALRYLAQVAVNLVDYIDNDDVSTVFVWNSSGTLATDMSATEVGNRVVFGVEKPRLVINEAYGEITNDPADPATDTVPLANTKKAHVRFWAELLNPTATPQTSTNEIFGDGSVPLNAYQIQISRANRTFGPTGTLMAPQAGNTSSYLTNNPVHPKYLENTMGVFDPATGNPDVTCRLSALGTPPPSVSPNNATYAPGAANLLTNGVALLRTDPGGTVKGSEFNADPAAAGSIWATSITCPAPDQGNSLGYVIQMPPNVSDLSKPEFKQHVVLLQRLANPYSAFDAVTNPYITVDMMDYVPAFDAVTRAVGQMNQRSARPAMGANGSEYDPPAERFSVGKVQPLAGQSFATVVDGAGKYNQYTFATSMVLNQTAAPSATDPKNTFGRHNGNSATQPSATVSTVNTAVFPATITAPETLMTPFDWLPHMDRPLETLGDVFFARDSRPYRLTTEFVVNTNATPGLVYDSGYGRWRLHEDGLARALELLTVKSPSTYVAHGGRMSGKINVNAMQDRRIALGLWDAPVTATTGNRFNQAFVNNTIWGDLTVPTPLPTWMSSRTPLQLRNTASGATADQVSVPVPNQRADGTPAPSFTDTVSTDGSDRPFLPFGAPSAGAGSFAYGTTTSGTGTEDTILRRNSTGQPILYNIAPSPAINHLHTQTEPFRKVVSNATTVSHAFAVYLTIGYFEIEPSTVPNGWPSNVTPPQRFGAEVYDKIPGDMRQKYVAVVDMSNMALKPNNEPDPHAQEQPFFTALTETARPPANPLTDPAPISFVCQGYDATGTGTLYVAADGQRRPIGATTTLVLGYGTETQVVTVTNSPVVFDPATGIGSVQVTGLARTAWGGTCVSNVRPGYAGPQPTFDFTLPKYKPVVPYVERLK</sequence>
<organism evidence="3 4">
    <name type="scientific">Gemmata massiliana</name>
    <dbReference type="NCBI Taxonomy" id="1210884"/>
    <lineage>
        <taxon>Bacteria</taxon>
        <taxon>Pseudomonadati</taxon>
        <taxon>Planctomycetota</taxon>
        <taxon>Planctomycetia</taxon>
        <taxon>Gemmatales</taxon>
        <taxon>Gemmataceae</taxon>
        <taxon>Gemmata</taxon>
    </lineage>
</organism>
<feature type="compositionally biased region" description="Polar residues" evidence="1">
    <location>
        <begin position="1271"/>
        <end position="1280"/>
    </location>
</feature>
<keyword evidence="4" id="KW-1185">Reference proteome</keyword>
<dbReference type="EMBL" id="LR593886">
    <property type="protein sequence ID" value="VTR91126.1"/>
    <property type="molecule type" value="Genomic_DNA"/>
</dbReference>
<evidence type="ECO:0000256" key="2">
    <source>
        <dbReference type="SAM" id="Phobius"/>
    </source>
</evidence>
<evidence type="ECO:0000313" key="3">
    <source>
        <dbReference type="EMBL" id="VTR91126.1"/>
    </source>
</evidence>
<evidence type="ECO:0000313" key="4">
    <source>
        <dbReference type="Proteomes" id="UP000464178"/>
    </source>
</evidence>
<accession>A0A6P2CS02</accession>
<dbReference type="Proteomes" id="UP000464178">
    <property type="component" value="Chromosome"/>
</dbReference>
<keyword evidence="2" id="KW-0472">Membrane</keyword>
<feature type="transmembrane region" description="Helical" evidence="2">
    <location>
        <begin position="20"/>
        <end position="42"/>
    </location>
</feature>
<proteinExistence type="predicted"/>
<keyword evidence="2" id="KW-1133">Transmembrane helix</keyword>
<gene>
    <name evidence="3" type="ORF">SOIL9_65880</name>
</gene>
<reference evidence="3 4" key="1">
    <citation type="submission" date="2019-05" db="EMBL/GenBank/DDBJ databases">
        <authorList>
            <consortium name="Science for Life Laboratories"/>
        </authorList>
    </citation>
    <scope>NUCLEOTIDE SEQUENCE [LARGE SCALE GENOMIC DNA]</scope>
    <source>
        <strain evidence="3">Soil9</strain>
    </source>
</reference>
<name>A0A6P2CS02_9BACT</name>
<keyword evidence="2" id="KW-0812">Transmembrane</keyword>
<feature type="region of interest" description="Disordered" evidence="1">
    <location>
        <begin position="1246"/>
        <end position="1282"/>
    </location>
</feature>
<protein>
    <submittedName>
        <fullName evidence="3">Uncharacterized protein</fullName>
    </submittedName>
</protein>
<feature type="compositionally biased region" description="Polar residues" evidence="1">
    <location>
        <begin position="1246"/>
        <end position="1255"/>
    </location>
</feature>